<keyword evidence="1" id="KW-0812">Transmembrane</keyword>
<dbReference type="RefSeq" id="WP_146406485.1">
    <property type="nucleotide sequence ID" value="NZ_SJPU01000001.1"/>
</dbReference>
<feature type="transmembrane region" description="Helical" evidence="1">
    <location>
        <begin position="83"/>
        <end position="103"/>
    </location>
</feature>
<dbReference type="Proteomes" id="UP000319908">
    <property type="component" value="Unassembled WGS sequence"/>
</dbReference>
<organism evidence="2 3">
    <name type="scientific">Allorhodopirellula heiligendammensis</name>
    <dbReference type="NCBI Taxonomy" id="2714739"/>
    <lineage>
        <taxon>Bacteria</taxon>
        <taxon>Pseudomonadati</taxon>
        <taxon>Planctomycetota</taxon>
        <taxon>Planctomycetia</taxon>
        <taxon>Pirellulales</taxon>
        <taxon>Pirellulaceae</taxon>
        <taxon>Allorhodopirellula</taxon>
    </lineage>
</organism>
<evidence type="ECO:0008006" key="4">
    <source>
        <dbReference type="Google" id="ProtNLM"/>
    </source>
</evidence>
<feature type="transmembrane region" description="Helical" evidence="1">
    <location>
        <begin position="56"/>
        <end position="76"/>
    </location>
</feature>
<dbReference type="AlphaFoldDB" id="A0A5C6C892"/>
<evidence type="ECO:0000256" key="1">
    <source>
        <dbReference type="SAM" id="Phobius"/>
    </source>
</evidence>
<feature type="transmembrane region" description="Helical" evidence="1">
    <location>
        <begin position="7"/>
        <end position="28"/>
    </location>
</feature>
<evidence type="ECO:0000313" key="3">
    <source>
        <dbReference type="Proteomes" id="UP000319908"/>
    </source>
</evidence>
<sequence>MANRILQLNAISLFLALVGTVGLTWWYAHNNRYLPAADFDRSMGGPWNHNAEMTLFVGYICGLGSLAIVASLAWVVTAQNARLRLIAGAIMLASIVTIGYHLLLID</sequence>
<comment type="caution">
    <text evidence="2">The sequence shown here is derived from an EMBL/GenBank/DDBJ whole genome shotgun (WGS) entry which is preliminary data.</text>
</comment>
<keyword evidence="1" id="KW-0472">Membrane</keyword>
<proteinExistence type="predicted"/>
<dbReference type="EMBL" id="SJPU01000001">
    <property type="protein sequence ID" value="TWU19731.1"/>
    <property type="molecule type" value="Genomic_DNA"/>
</dbReference>
<accession>A0A5C6C892</accession>
<reference evidence="2 3" key="1">
    <citation type="journal article" date="2020" name="Antonie Van Leeuwenhoek">
        <title>Rhodopirellula heiligendammensis sp. nov., Rhodopirellula pilleata sp. nov., and Rhodopirellula solitaria sp. nov. isolated from natural or artificial marine surfaces in Northern Germany and California, USA, and emended description of the genus Rhodopirellula.</title>
        <authorList>
            <person name="Kallscheuer N."/>
            <person name="Wiegand S."/>
            <person name="Jogler M."/>
            <person name="Boedeker C."/>
            <person name="Peeters S.H."/>
            <person name="Rast P."/>
            <person name="Heuer A."/>
            <person name="Jetten M.S.M."/>
            <person name="Rohde M."/>
            <person name="Jogler C."/>
        </authorList>
    </citation>
    <scope>NUCLEOTIDE SEQUENCE [LARGE SCALE GENOMIC DNA]</scope>
    <source>
        <strain evidence="2 3">Poly21</strain>
    </source>
</reference>
<gene>
    <name evidence="2" type="ORF">Poly21_19060</name>
</gene>
<keyword evidence="1" id="KW-1133">Transmembrane helix</keyword>
<evidence type="ECO:0000313" key="2">
    <source>
        <dbReference type="EMBL" id="TWU19731.1"/>
    </source>
</evidence>
<keyword evidence="3" id="KW-1185">Reference proteome</keyword>
<name>A0A5C6C892_9BACT</name>
<protein>
    <recommendedName>
        <fullName evidence="4">DUF1772 domain-containing protein</fullName>
    </recommendedName>
</protein>